<evidence type="ECO:0000256" key="8">
    <source>
        <dbReference type="ARBA" id="ARBA00022824"/>
    </source>
</evidence>
<dbReference type="AlphaFoldDB" id="A0A4C1V2W3"/>
<evidence type="ECO:0000313" key="15">
    <source>
        <dbReference type="Proteomes" id="UP000299102"/>
    </source>
</evidence>
<accession>A0A4C1V2W3</accession>
<sequence length="193" mass="21819">MLALLLLLAALCWYGMFRWRRRRLYELAALVPGPPELPLIGHAHKLSGSTQDVMKTLQEFSRFAMKNDGYFKFWLGPLLFIGITDPVDLEFLLKTCLEKDDVHRFIRAVTGNGGIFAPVSIWRPRRKIMAPTFSPRILEQFVEIFAEQSDVLSRRLAAQSDGAPLSAWPLISAYTLDSVCGKYGVALTLMQNT</sequence>
<comment type="cofactor">
    <cofactor evidence="1">
        <name>heme</name>
        <dbReference type="ChEBI" id="CHEBI:30413"/>
    </cofactor>
</comment>
<dbReference type="EMBL" id="BGZK01000266">
    <property type="protein sequence ID" value="GBP32880.1"/>
    <property type="molecule type" value="Genomic_DNA"/>
</dbReference>
<keyword evidence="11" id="KW-0408">Iron</keyword>
<dbReference type="OrthoDB" id="1470350at2759"/>
<protein>
    <submittedName>
        <fullName evidence="14">Cytochrome P450 4g15</fullName>
    </submittedName>
</protein>
<keyword evidence="12" id="KW-0503">Monooxygenase</keyword>
<dbReference type="Proteomes" id="UP000299102">
    <property type="component" value="Unassembled WGS sequence"/>
</dbReference>
<keyword evidence="10" id="KW-0560">Oxidoreductase</keyword>
<comment type="caution">
    <text evidence="14">The sequence shown here is derived from an EMBL/GenBank/DDBJ whole genome shotgun (WGS) entry which is preliminary data.</text>
</comment>
<evidence type="ECO:0000256" key="4">
    <source>
        <dbReference type="ARBA" id="ARBA00004406"/>
    </source>
</evidence>
<dbReference type="GO" id="GO:0004497">
    <property type="term" value="F:monooxygenase activity"/>
    <property type="evidence" value="ECO:0007669"/>
    <property type="project" value="UniProtKB-KW"/>
</dbReference>
<dbReference type="InterPro" id="IPR001128">
    <property type="entry name" value="Cyt_P450"/>
</dbReference>
<evidence type="ECO:0000256" key="6">
    <source>
        <dbReference type="ARBA" id="ARBA00022617"/>
    </source>
</evidence>
<evidence type="ECO:0000256" key="11">
    <source>
        <dbReference type="ARBA" id="ARBA00023004"/>
    </source>
</evidence>
<organism evidence="14 15">
    <name type="scientific">Eumeta variegata</name>
    <name type="common">Bagworm moth</name>
    <name type="synonym">Eumeta japonica</name>
    <dbReference type="NCBI Taxonomy" id="151549"/>
    <lineage>
        <taxon>Eukaryota</taxon>
        <taxon>Metazoa</taxon>
        <taxon>Ecdysozoa</taxon>
        <taxon>Arthropoda</taxon>
        <taxon>Hexapoda</taxon>
        <taxon>Insecta</taxon>
        <taxon>Pterygota</taxon>
        <taxon>Neoptera</taxon>
        <taxon>Endopterygota</taxon>
        <taxon>Lepidoptera</taxon>
        <taxon>Glossata</taxon>
        <taxon>Ditrysia</taxon>
        <taxon>Tineoidea</taxon>
        <taxon>Psychidae</taxon>
        <taxon>Oiketicinae</taxon>
        <taxon>Eumeta</taxon>
    </lineage>
</organism>
<proteinExistence type="inferred from homology"/>
<evidence type="ECO:0000256" key="1">
    <source>
        <dbReference type="ARBA" id="ARBA00001971"/>
    </source>
</evidence>
<dbReference type="PANTHER" id="PTHR24291:SF189">
    <property type="entry name" value="CYTOCHROME P450 4C3-RELATED"/>
    <property type="match status" value="1"/>
</dbReference>
<keyword evidence="13" id="KW-0472">Membrane</keyword>
<evidence type="ECO:0000256" key="7">
    <source>
        <dbReference type="ARBA" id="ARBA00022723"/>
    </source>
</evidence>
<dbReference type="SUPFAM" id="SSF48264">
    <property type="entry name" value="Cytochrome P450"/>
    <property type="match status" value="1"/>
</dbReference>
<dbReference type="GO" id="GO:0020037">
    <property type="term" value="F:heme binding"/>
    <property type="evidence" value="ECO:0007669"/>
    <property type="project" value="InterPro"/>
</dbReference>
<keyword evidence="7" id="KW-0479">Metal-binding</keyword>
<name>A0A4C1V2W3_EUMVA</name>
<dbReference type="GO" id="GO:0005506">
    <property type="term" value="F:iron ion binding"/>
    <property type="evidence" value="ECO:0007669"/>
    <property type="project" value="InterPro"/>
</dbReference>
<keyword evidence="8" id="KW-0256">Endoplasmic reticulum</keyword>
<dbReference type="GO" id="GO:0005789">
    <property type="term" value="C:endoplasmic reticulum membrane"/>
    <property type="evidence" value="ECO:0007669"/>
    <property type="project" value="UniProtKB-SubCell"/>
</dbReference>
<evidence type="ECO:0000313" key="14">
    <source>
        <dbReference type="EMBL" id="GBP32880.1"/>
    </source>
</evidence>
<keyword evidence="6" id="KW-0349">Heme</keyword>
<evidence type="ECO:0000256" key="9">
    <source>
        <dbReference type="ARBA" id="ARBA00022848"/>
    </source>
</evidence>
<comment type="similarity">
    <text evidence="5">Belongs to the cytochrome P450 family.</text>
</comment>
<keyword evidence="15" id="KW-1185">Reference proteome</keyword>
<dbReference type="Gene3D" id="1.10.630.10">
    <property type="entry name" value="Cytochrome P450"/>
    <property type="match status" value="1"/>
</dbReference>
<evidence type="ECO:0000256" key="13">
    <source>
        <dbReference type="ARBA" id="ARBA00023136"/>
    </source>
</evidence>
<evidence type="ECO:0000256" key="3">
    <source>
        <dbReference type="ARBA" id="ARBA00004174"/>
    </source>
</evidence>
<dbReference type="GO" id="GO:0016705">
    <property type="term" value="F:oxidoreductase activity, acting on paired donors, with incorporation or reduction of molecular oxygen"/>
    <property type="evidence" value="ECO:0007669"/>
    <property type="project" value="InterPro"/>
</dbReference>
<gene>
    <name evidence="14" type="primary">Cyp4g15</name>
    <name evidence="14" type="ORF">EVAR_81669_1</name>
</gene>
<comment type="function">
    <text evidence="2">May be involved in the metabolism of insect hormones and in the breakdown of synthetic insecticides.</text>
</comment>
<dbReference type="Pfam" id="PF00067">
    <property type="entry name" value="p450"/>
    <property type="match status" value="1"/>
</dbReference>
<reference evidence="14 15" key="1">
    <citation type="journal article" date="2019" name="Commun. Biol.">
        <title>The bagworm genome reveals a unique fibroin gene that provides high tensile strength.</title>
        <authorList>
            <person name="Kono N."/>
            <person name="Nakamura H."/>
            <person name="Ohtoshi R."/>
            <person name="Tomita M."/>
            <person name="Numata K."/>
            <person name="Arakawa K."/>
        </authorList>
    </citation>
    <scope>NUCLEOTIDE SEQUENCE [LARGE SCALE GENOMIC DNA]</scope>
</reference>
<evidence type="ECO:0000256" key="2">
    <source>
        <dbReference type="ARBA" id="ARBA00003690"/>
    </source>
</evidence>
<dbReference type="InterPro" id="IPR036396">
    <property type="entry name" value="Cyt_P450_sf"/>
</dbReference>
<evidence type="ECO:0000256" key="12">
    <source>
        <dbReference type="ARBA" id="ARBA00023033"/>
    </source>
</evidence>
<dbReference type="InterPro" id="IPR050196">
    <property type="entry name" value="Cytochrome_P450_Monoox"/>
</dbReference>
<dbReference type="PANTHER" id="PTHR24291">
    <property type="entry name" value="CYTOCHROME P450 FAMILY 4"/>
    <property type="match status" value="1"/>
</dbReference>
<keyword evidence="9" id="KW-0492">Microsome</keyword>
<evidence type="ECO:0000256" key="5">
    <source>
        <dbReference type="ARBA" id="ARBA00010617"/>
    </source>
</evidence>
<comment type="subcellular location">
    <subcellularLocation>
        <location evidence="4">Endoplasmic reticulum membrane</location>
        <topology evidence="4">Peripheral membrane protein</topology>
    </subcellularLocation>
    <subcellularLocation>
        <location evidence="3">Microsome membrane</location>
        <topology evidence="3">Peripheral membrane protein</topology>
    </subcellularLocation>
</comment>
<evidence type="ECO:0000256" key="10">
    <source>
        <dbReference type="ARBA" id="ARBA00023002"/>
    </source>
</evidence>
<dbReference type="STRING" id="151549.A0A4C1V2W3"/>